<sequence>MKTRYILQTGAGLVLAAVGIFLRVGGAAVDTALSTLLIVVGTVMVMMGAFNHRRFGDGIESDERTRKIDGAAASWSWFATLILLCALFWANELELIAFDMRGVFAALLFFMVFSAAAFSWCLARREAQE</sequence>
<evidence type="ECO:0000256" key="1">
    <source>
        <dbReference type="SAM" id="Phobius"/>
    </source>
</evidence>
<dbReference type="AlphaFoldDB" id="A0A7K4HQE0"/>
<gene>
    <name evidence="2" type="ORF">HWN36_08135</name>
</gene>
<evidence type="ECO:0000313" key="2">
    <source>
        <dbReference type="EMBL" id="NVO67277.1"/>
    </source>
</evidence>
<dbReference type="RefSeq" id="WP_176788886.1">
    <property type="nucleotide sequence ID" value="NZ_JABXWR010000001.1"/>
</dbReference>
<organism evidence="2 3">
    <name type="scientific">Methanofollis tationis</name>
    <dbReference type="NCBI Taxonomy" id="81417"/>
    <lineage>
        <taxon>Archaea</taxon>
        <taxon>Methanobacteriati</taxon>
        <taxon>Methanobacteriota</taxon>
        <taxon>Stenosarchaea group</taxon>
        <taxon>Methanomicrobia</taxon>
        <taxon>Methanomicrobiales</taxon>
        <taxon>Methanomicrobiaceae</taxon>
        <taxon>Methanofollis</taxon>
    </lineage>
</organism>
<feature type="transmembrane region" description="Helical" evidence="1">
    <location>
        <begin position="31"/>
        <end position="50"/>
    </location>
</feature>
<dbReference type="Proteomes" id="UP000570823">
    <property type="component" value="Unassembled WGS sequence"/>
</dbReference>
<keyword evidence="1" id="KW-0472">Membrane</keyword>
<dbReference type="EMBL" id="JABXWR010000001">
    <property type="protein sequence ID" value="NVO67277.1"/>
    <property type="molecule type" value="Genomic_DNA"/>
</dbReference>
<feature type="transmembrane region" description="Helical" evidence="1">
    <location>
        <begin position="102"/>
        <end position="123"/>
    </location>
</feature>
<keyword evidence="3" id="KW-1185">Reference proteome</keyword>
<comment type="caution">
    <text evidence="2">The sequence shown here is derived from an EMBL/GenBank/DDBJ whole genome shotgun (WGS) entry which is preliminary data.</text>
</comment>
<accession>A0A7K4HQE0</accession>
<name>A0A7K4HQE0_9EURY</name>
<protein>
    <recommendedName>
        <fullName evidence="4">DUF2178 domain-containing protein</fullName>
    </recommendedName>
</protein>
<reference evidence="2 3" key="1">
    <citation type="submission" date="2020-06" db="EMBL/GenBank/DDBJ databases">
        <title>Methanofollis fontis sp. nov., a methanogen isolated from marine sediments near a cold seep at Four-Way Closure Ridge offshore southwestern Taiwan.</title>
        <authorList>
            <person name="Chen S.-C."/>
            <person name="Teng N.-H."/>
            <person name="Lin Y.-S."/>
            <person name="Lai M.-C."/>
            <person name="Chen H.-H."/>
            <person name="Wang C.-C."/>
        </authorList>
    </citation>
    <scope>NUCLEOTIDE SEQUENCE [LARGE SCALE GENOMIC DNA]</scope>
    <source>
        <strain evidence="2 3">DSM 2702</strain>
    </source>
</reference>
<keyword evidence="1" id="KW-1133">Transmembrane helix</keyword>
<proteinExistence type="predicted"/>
<evidence type="ECO:0008006" key="4">
    <source>
        <dbReference type="Google" id="ProtNLM"/>
    </source>
</evidence>
<feature type="transmembrane region" description="Helical" evidence="1">
    <location>
        <begin position="5"/>
        <end position="25"/>
    </location>
</feature>
<keyword evidence="1" id="KW-0812">Transmembrane</keyword>
<dbReference type="OrthoDB" id="112300at2157"/>
<evidence type="ECO:0000313" key="3">
    <source>
        <dbReference type="Proteomes" id="UP000570823"/>
    </source>
</evidence>
<feature type="transmembrane region" description="Helical" evidence="1">
    <location>
        <begin position="71"/>
        <end position="90"/>
    </location>
</feature>